<dbReference type="EMBL" id="CVQV01000011">
    <property type="protein sequence ID" value="CRK76031.1"/>
    <property type="molecule type" value="Genomic_DNA"/>
</dbReference>
<evidence type="ECO:0000313" key="2">
    <source>
        <dbReference type="Proteomes" id="UP000048949"/>
    </source>
</evidence>
<sequence length="79" mass="8714">MKNDVSNTADTRFGDNSKLVYVKPIALDELPDEVREKVNGQGPLFAVHNDAGQQLALVAGRRLAFELARENDLQPVTVH</sequence>
<dbReference type="Proteomes" id="UP000048949">
    <property type="component" value="Unassembled WGS sequence"/>
</dbReference>
<proteinExistence type="predicted"/>
<keyword evidence="2" id="KW-1185">Reference proteome</keyword>
<accession>A0A0U1NMS4</accession>
<protein>
    <submittedName>
        <fullName evidence="1">Putative small protein</fullName>
    </submittedName>
</protein>
<dbReference type="RefSeq" id="WP_048599446.1">
    <property type="nucleotide sequence ID" value="NZ_CBFHGK010000007.1"/>
</dbReference>
<dbReference type="OrthoDB" id="7205167at2"/>
<gene>
    <name evidence="1" type="ORF">NIG5292_02088</name>
</gene>
<dbReference type="STRING" id="282199.GCA_001049735_02087"/>
<evidence type="ECO:0000313" key="1">
    <source>
        <dbReference type="EMBL" id="CRK76031.1"/>
    </source>
</evidence>
<organism evidence="1 2">
    <name type="scientific">Nereida ignava</name>
    <dbReference type="NCBI Taxonomy" id="282199"/>
    <lineage>
        <taxon>Bacteria</taxon>
        <taxon>Pseudomonadati</taxon>
        <taxon>Pseudomonadota</taxon>
        <taxon>Alphaproteobacteria</taxon>
        <taxon>Rhodobacterales</taxon>
        <taxon>Roseobacteraceae</taxon>
        <taxon>Nereida</taxon>
    </lineage>
</organism>
<reference evidence="1 2" key="1">
    <citation type="submission" date="2015-04" db="EMBL/GenBank/DDBJ databases">
        <authorList>
            <person name="Syromyatnikov M.Y."/>
            <person name="Popov V.N."/>
        </authorList>
    </citation>
    <scope>NUCLEOTIDE SEQUENCE [LARGE SCALE GENOMIC DNA]</scope>
    <source>
        <strain evidence="1 2">CECT 5292</strain>
    </source>
</reference>
<dbReference type="AlphaFoldDB" id="A0A0U1NMS4"/>
<name>A0A0U1NMS4_9RHOB</name>
<dbReference type="InterPro" id="IPR009531">
    <property type="entry name" value="DUF1150"/>
</dbReference>
<dbReference type="Pfam" id="PF06620">
    <property type="entry name" value="DUF1150"/>
    <property type="match status" value="1"/>
</dbReference>